<dbReference type="AlphaFoldDB" id="A0A371DUD8"/>
<evidence type="ECO:0000256" key="1">
    <source>
        <dbReference type="SAM" id="MobiDB-lite"/>
    </source>
</evidence>
<keyword evidence="3" id="KW-1185">Reference proteome</keyword>
<dbReference type="OrthoDB" id="432234at2759"/>
<accession>A0A371DUD8</accession>
<proteinExistence type="predicted"/>
<dbReference type="EMBL" id="KZ857381">
    <property type="protein sequence ID" value="RDX56131.1"/>
    <property type="molecule type" value="Genomic_DNA"/>
</dbReference>
<feature type="region of interest" description="Disordered" evidence="1">
    <location>
        <begin position="385"/>
        <end position="430"/>
    </location>
</feature>
<reference evidence="2 3" key="1">
    <citation type="journal article" date="2018" name="Biotechnol. Biofuels">
        <title>Integrative visual omics of the white-rot fungus Polyporus brumalis exposes the biotechnological potential of its oxidative enzymes for delignifying raw plant biomass.</title>
        <authorList>
            <person name="Miyauchi S."/>
            <person name="Rancon A."/>
            <person name="Drula E."/>
            <person name="Hage H."/>
            <person name="Chaduli D."/>
            <person name="Favel A."/>
            <person name="Grisel S."/>
            <person name="Henrissat B."/>
            <person name="Herpoel-Gimbert I."/>
            <person name="Ruiz-Duenas F.J."/>
            <person name="Chevret D."/>
            <person name="Hainaut M."/>
            <person name="Lin J."/>
            <person name="Wang M."/>
            <person name="Pangilinan J."/>
            <person name="Lipzen A."/>
            <person name="Lesage-Meessen L."/>
            <person name="Navarro D."/>
            <person name="Riley R."/>
            <person name="Grigoriev I.V."/>
            <person name="Zhou S."/>
            <person name="Raouche S."/>
            <person name="Rosso M.N."/>
        </authorList>
    </citation>
    <scope>NUCLEOTIDE SEQUENCE [LARGE SCALE GENOMIC DNA]</scope>
    <source>
        <strain evidence="2 3">BRFM 1820</strain>
    </source>
</reference>
<evidence type="ECO:0000313" key="3">
    <source>
        <dbReference type="Proteomes" id="UP000256964"/>
    </source>
</evidence>
<sequence length="708" mass="78585">MRQKGLSQQDAEFRTALENMRFARCTKDDVALLLTRVHDPVKGGAELHSDRFREVPIITAFNAYRDAINADRVREYARARNVPLVSFYSSDLWGKNKDGASIRQAQKAYDAVVDPVRQSNIISPRIQEALWNIPPTLSGHHPGVLHLCVGMPVILKYNEATELCATNGAAARVVKWDAHRMPCGKLTLDTLFVELTNPPRPVQLPGLPPNVIPLTKTKKTVLCILPAGDIAVYVQREQVMVLPNFAVTDFACQGQTRTDNVCHLKYCKNHQSIYTCLSRSSSLAGTLILDTFDTSKITCGASSSLRREFRELELLDYITQSSITKTLPATVHGNSRAALLASFSTWKGHRFVPPNVHPALDWSDAPTSELTPSIDTSRAIAALSADENAANSQRGTKRPPTENWLPSRAPKRRNAQAPNEDSTSSSHDPVRYGVPWDRENWSCGYDAALTILWNLYIDLGDEWLEGVAPGNVLLTLMRQHFPTARRIPAALELCRNLIRDVLYTASPQSYPRHGERKVSAAEVLYLLLTCPTPYSRASSTCSSCGATNTNVPRMSDSYVWILGDPLYRSNFPDRSSISAQEYVNTLLNSGYPWCCTACGEQSPTVTTLLSAPPLIVLESLASGTLIPDDEIRALCQDKLYTWRLAGAVYFGWAHFTSRYFDQTGSCWFHDGAVTGRYCIPDTASIHHPSTLLSSRARLASHYVYVLLQ</sequence>
<protein>
    <submittedName>
        <fullName evidence="2">Uncharacterized protein</fullName>
    </submittedName>
</protein>
<feature type="compositionally biased region" description="Polar residues" evidence="1">
    <location>
        <begin position="416"/>
        <end position="427"/>
    </location>
</feature>
<name>A0A371DUD8_9APHY</name>
<gene>
    <name evidence="2" type="ORF">OH76DRAFT_1338348</name>
</gene>
<dbReference type="Proteomes" id="UP000256964">
    <property type="component" value="Unassembled WGS sequence"/>
</dbReference>
<dbReference type="STRING" id="139420.A0A371DUD8"/>
<evidence type="ECO:0000313" key="2">
    <source>
        <dbReference type="EMBL" id="RDX56131.1"/>
    </source>
</evidence>
<organism evidence="2 3">
    <name type="scientific">Lentinus brumalis</name>
    <dbReference type="NCBI Taxonomy" id="2498619"/>
    <lineage>
        <taxon>Eukaryota</taxon>
        <taxon>Fungi</taxon>
        <taxon>Dikarya</taxon>
        <taxon>Basidiomycota</taxon>
        <taxon>Agaricomycotina</taxon>
        <taxon>Agaricomycetes</taxon>
        <taxon>Polyporales</taxon>
        <taxon>Polyporaceae</taxon>
        <taxon>Lentinus</taxon>
    </lineage>
</organism>